<dbReference type="Proteomes" id="UP000199440">
    <property type="component" value="Unassembled WGS sequence"/>
</dbReference>
<evidence type="ECO:0000313" key="3">
    <source>
        <dbReference type="Proteomes" id="UP000199440"/>
    </source>
</evidence>
<dbReference type="Gene3D" id="3.40.630.10">
    <property type="entry name" value="Zn peptidases"/>
    <property type="match status" value="1"/>
</dbReference>
<dbReference type="CDD" id="cd03877">
    <property type="entry name" value="M28_like"/>
    <property type="match status" value="1"/>
</dbReference>
<gene>
    <name evidence="2" type="ORF">SAMN04488514_104190</name>
</gene>
<dbReference type="InterPro" id="IPR007484">
    <property type="entry name" value="Peptidase_M28"/>
</dbReference>
<dbReference type="RefSeq" id="WP_089888606.1">
    <property type="nucleotide sequence ID" value="NZ_FNGV01000004.1"/>
</dbReference>
<dbReference type="PANTHER" id="PTHR12147">
    <property type="entry name" value="METALLOPEPTIDASE M28 FAMILY MEMBER"/>
    <property type="match status" value="1"/>
</dbReference>
<dbReference type="SUPFAM" id="SSF53187">
    <property type="entry name" value="Zn-dependent exopeptidases"/>
    <property type="match status" value="1"/>
</dbReference>
<accession>A0A1G9PWI9</accession>
<feature type="domain" description="Peptidase M28" evidence="1">
    <location>
        <begin position="132"/>
        <end position="325"/>
    </location>
</feature>
<evidence type="ECO:0000259" key="1">
    <source>
        <dbReference type="Pfam" id="PF04389"/>
    </source>
</evidence>
<dbReference type="GO" id="GO:0006508">
    <property type="term" value="P:proteolysis"/>
    <property type="evidence" value="ECO:0007669"/>
    <property type="project" value="InterPro"/>
</dbReference>
<dbReference type="EMBL" id="FNGV01000004">
    <property type="protein sequence ID" value="SDM03138.1"/>
    <property type="molecule type" value="Genomic_DNA"/>
</dbReference>
<reference evidence="2 3" key="1">
    <citation type="submission" date="2016-10" db="EMBL/GenBank/DDBJ databases">
        <authorList>
            <person name="de Groot N.N."/>
        </authorList>
    </citation>
    <scope>NUCLEOTIDE SEQUENCE [LARGE SCALE GENOMIC DNA]</scope>
    <source>
        <strain evidence="2 3">DSM 19886</strain>
    </source>
</reference>
<organism evidence="2 3">
    <name type="scientific">Kriegella aquimaris</name>
    <dbReference type="NCBI Taxonomy" id="192904"/>
    <lineage>
        <taxon>Bacteria</taxon>
        <taxon>Pseudomonadati</taxon>
        <taxon>Bacteroidota</taxon>
        <taxon>Flavobacteriia</taxon>
        <taxon>Flavobacteriales</taxon>
        <taxon>Flavobacteriaceae</taxon>
        <taxon>Kriegella</taxon>
    </lineage>
</organism>
<protein>
    <submittedName>
        <fullName evidence="2">Peptidase family M28</fullName>
    </submittedName>
</protein>
<evidence type="ECO:0000313" key="2">
    <source>
        <dbReference type="EMBL" id="SDM03138.1"/>
    </source>
</evidence>
<dbReference type="OrthoDB" id="9764939at2"/>
<dbReference type="InterPro" id="IPR045175">
    <property type="entry name" value="M28_fam"/>
</dbReference>
<keyword evidence="3" id="KW-1185">Reference proteome</keyword>
<proteinExistence type="predicted"/>
<dbReference type="PROSITE" id="PS51257">
    <property type="entry name" value="PROKAR_LIPOPROTEIN"/>
    <property type="match status" value="1"/>
</dbReference>
<name>A0A1G9PWI9_9FLAO</name>
<dbReference type="GO" id="GO:0008235">
    <property type="term" value="F:metalloexopeptidase activity"/>
    <property type="evidence" value="ECO:0007669"/>
    <property type="project" value="InterPro"/>
</dbReference>
<dbReference type="STRING" id="192904.SAMN04488514_104190"/>
<sequence length="355" mass="39483">MKTFYTVLLLGFLISCGSSKVEQEVALNETARQGSSAITNIIAETKDGDLPEEKSLSNRSPITAQKDFSSKEEVAEIMNFLASDELQGRETGSEGIAKAANFIETSFKENGIAPYFSSYRDTLVNFDQPAFNVVGFIEGNDPLLKKQFIIIGAHYDHIGTLAEENGDSIANGANDNASGTTTVLELARYFGATHDNRRSIIFALFSAEEKGLVGSKHLAQKLKAQNLNLYAMLNFEMVGVPLAGRNYDMYVTGYRNSNLAEICNRYAKEKLFGFLPSAADMNLFQRSDNYPFFTEFNVPAQTFCTFDFTNFNHYHKVGDENALMDFDHMASIINKSIPVLKGISNSPIKEIIWHR</sequence>
<dbReference type="AlphaFoldDB" id="A0A1G9PWI9"/>
<dbReference type="Pfam" id="PF04389">
    <property type="entry name" value="Peptidase_M28"/>
    <property type="match status" value="1"/>
</dbReference>
<dbReference type="PANTHER" id="PTHR12147:SF26">
    <property type="entry name" value="PEPTIDASE M28 DOMAIN-CONTAINING PROTEIN"/>
    <property type="match status" value="1"/>
</dbReference>